<dbReference type="InterPro" id="IPR036249">
    <property type="entry name" value="Thioredoxin-like_sf"/>
</dbReference>
<evidence type="ECO:0000256" key="1">
    <source>
        <dbReference type="ARBA" id="ARBA00008987"/>
    </source>
</evidence>
<dbReference type="EMBL" id="JBEXZR010000006">
    <property type="protein sequence ID" value="MEU0707680.1"/>
    <property type="molecule type" value="Genomic_DNA"/>
</dbReference>
<evidence type="ECO:0000313" key="4">
    <source>
        <dbReference type="EMBL" id="MEU0707680.1"/>
    </source>
</evidence>
<evidence type="ECO:0000313" key="5">
    <source>
        <dbReference type="Proteomes" id="UP001550378"/>
    </source>
</evidence>
<proteinExistence type="inferred from homology"/>
<dbReference type="Gene3D" id="3.40.30.10">
    <property type="entry name" value="Glutaredoxin"/>
    <property type="match status" value="1"/>
</dbReference>
<reference evidence="4 5" key="1">
    <citation type="submission" date="2024-06" db="EMBL/GenBank/DDBJ databases">
        <title>The Natural Products Discovery Center: Release of the First 8490 Sequenced Strains for Exploring Actinobacteria Biosynthetic Diversity.</title>
        <authorList>
            <person name="Kalkreuter E."/>
            <person name="Kautsar S.A."/>
            <person name="Yang D."/>
            <person name="Bader C.D."/>
            <person name="Teijaro C.N."/>
            <person name="Fluegel L."/>
            <person name="Davis C.M."/>
            <person name="Simpson J.R."/>
            <person name="Lauterbach L."/>
            <person name="Steele A.D."/>
            <person name="Gui C."/>
            <person name="Meng S."/>
            <person name="Li G."/>
            <person name="Viehrig K."/>
            <person name="Ye F."/>
            <person name="Su P."/>
            <person name="Kiefer A.F."/>
            <person name="Nichols A."/>
            <person name="Cepeda A.J."/>
            <person name="Yan W."/>
            <person name="Fan B."/>
            <person name="Jiang Y."/>
            <person name="Adhikari A."/>
            <person name="Zheng C.-J."/>
            <person name="Schuster L."/>
            <person name="Cowan T.M."/>
            <person name="Smanski M.J."/>
            <person name="Chevrette M.G."/>
            <person name="De Carvalho L.P.S."/>
            <person name="Shen B."/>
        </authorList>
    </citation>
    <scope>NUCLEOTIDE SEQUENCE [LARGE SCALE GENOMIC DNA]</scope>
    <source>
        <strain evidence="4 5">NPDC006337</strain>
    </source>
</reference>
<evidence type="ECO:0000259" key="3">
    <source>
        <dbReference type="Pfam" id="PF00085"/>
    </source>
</evidence>
<sequence>MTAFPILRRDQLTAAMSVPGLVLLDFWQASCAPCRALEPRLEHFAQRHLGEFTGYRINVDTDQTTTADFDVLSIPTLILLRERREVARLDGLIRDADLEKVLGENRDSSA</sequence>
<dbReference type="CDD" id="cd02947">
    <property type="entry name" value="TRX_family"/>
    <property type="match status" value="1"/>
</dbReference>
<keyword evidence="2" id="KW-0676">Redox-active center</keyword>
<gene>
    <name evidence="4" type="ORF">ABZ508_09945</name>
</gene>
<dbReference type="PANTHER" id="PTHR45663:SF11">
    <property type="entry name" value="GEO12009P1"/>
    <property type="match status" value="1"/>
</dbReference>
<evidence type="ECO:0000256" key="2">
    <source>
        <dbReference type="ARBA" id="ARBA00023284"/>
    </source>
</evidence>
<dbReference type="PANTHER" id="PTHR45663">
    <property type="entry name" value="GEO12009P1"/>
    <property type="match status" value="1"/>
</dbReference>
<dbReference type="Proteomes" id="UP001550378">
    <property type="component" value="Unassembled WGS sequence"/>
</dbReference>
<comment type="similarity">
    <text evidence="1">Belongs to the thioredoxin family.</text>
</comment>
<keyword evidence="5" id="KW-1185">Reference proteome</keyword>
<feature type="domain" description="Thioredoxin" evidence="3">
    <location>
        <begin position="20"/>
        <end position="102"/>
    </location>
</feature>
<name>A0ABV2W2B5_9ACTN</name>
<dbReference type="Pfam" id="PF00085">
    <property type="entry name" value="Thioredoxin"/>
    <property type="match status" value="1"/>
</dbReference>
<dbReference type="SUPFAM" id="SSF52833">
    <property type="entry name" value="Thioredoxin-like"/>
    <property type="match status" value="1"/>
</dbReference>
<accession>A0ABV2W2B5</accession>
<organism evidence="4 5">
    <name type="scientific">Streptomyces lavendulocolor</name>
    <dbReference type="NCBI Taxonomy" id="67316"/>
    <lineage>
        <taxon>Bacteria</taxon>
        <taxon>Bacillati</taxon>
        <taxon>Actinomycetota</taxon>
        <taxon>Actinomycetes</taxon>
        <taxon>Kitasatosporales</taxon>
        <taxon>Streptomycetaceae</taxon>
        <taxon>Streptomyces</taxon>
    </lineage>
</organism>
<protein>
    <submittedName>
        <fullName evidence="4">Thioredoxin family protein</fullName>
    </submittedName>
</protein>
<dbReference type="InterPro" id="IPR013766">
    <property type="entry name" value="Thioredoxin_domain"/>
</dbReference>
<comment type="caution">
    <text evidence="4">The sequence shown here is derived from an EMBL/GenBank/DDBJ whole genome shotgun (WGS) entry which is preliminary data.</text>
</comment>
<dbReference type="RefSeq" id="WP_189906289.1">
    <property type="nucleotide sequence ID" value="NZ_JBEXZO010000027.1"/>
</dbReference>